<dbReference type="SUPFAM" id="SSF52540">
    <property type="entry name" value="P-loop containing nucleoside triphosphate hydrolases"/>
    <property type="match status" value="1"/>
</dbReference>
<accession>A0A3G9GR10</accession>
<sequence length="393" mass="42947">MTDTYKPSWVPEEENDKFACRVMYGVTGGHEGTPGVTVDKKDKVTPAIKRRKLEVDDYVEGVLKCDRAILSRAITLVESNAAAHFETAQQVIQKLLPYTGKSTRVGITGVPGAGKSTFIEALGTNLCRGGHKVAVLAVDPSSTVTKGSILGDKTRMEQLSREPNAFIRPSPSGGTLGGLTRKSRETLLLCEAAGYDTILVETVGVGQSETTVRSMVDFFLLVVLTGAGDELQGMKKGVMELADAIVVNKADGDNKQRAMVTRAEYERILQFLRQATENWTTHAYTCSAYTGAGIMELWNDVIEAFMKQGWGNGVLAERRKQQTLSWVYTMVEEHLHNLFYRSPAIIGCKEEIEREVVGGKISATMAVQDLINRFAAAELSGVNVKDSSPFEIK</sequence>
<dbReference type="GO" id="GO:0003924">
    <property type="term" value="F:GTPase activity"/>
    <property type="evidence" value="ECO:0007669"/>
    <property type="project" value="InterPro"/>
</dbReference>
<name>A0A3G9GR10_9FIRM</name>
<dbReference type="EC" id="3.6.5.-" evidence="2"/>
<dbReference type="Gene3D" id="3.40.50.300">
    <property type="entry name" value="P-loop containing nucleotide triphosphate hydrolases"/>
    <property type="match status" value="1"/>
</dbReference>
<dbReference type="Pfam" id="PF03308">
    <property type="entry name" value="MeaB"/>
    <property type="match status" value="1"/>
</dbReference>
<keyword evidence="4" id="KW-1185">Reference proteome</keyword>
<comment type="caution">
    <text evidence="2">The sequence shown here is derived from an EMBL/GenBank/DDBJ whole genome shotgun (WGS) entry which is preliminary data.</text>
</comment>
<dbReference type="GO" id="GO:0005737">
    <property type="term" value="C:cytoplasm"/>
    <property type="evidence" value="ECO:0007669"/>
    <property type="project" value="TreeGrafter"/>
</dbReference>
<dbReference type="PANTHER" id="PTHR23408">
    <property type="entry name" value="METHYLMALONYL-COA MUTASE"/>
    <property type="match status" value="1"/>
</dbReference>
<evidence type="ECO:0000313" key="3">
    <source>
        <dbReference type="EMBL" id="MTU04251.1"/>
    </source>
</evidence>
<evidence type="ECO:0000313" key="2">
    <source>
        <dbReference type="EMBL" id="MTT76187.1"/>
    </source>
</evidence>
<keyword evidence="2" id="KW-0378">Hydrolase</keyword>
<dbReference type="RefSeq" id="WP_125669127.1">
    <property type="nucleotide sequence ID" value="NZ_AP019004.1"/>
</dbReference>
<reference evidence="4 5" key="1">
    <citation type="journal article" date="2019" name="Nat. Med.">
        <title>A library of human gut bacterial isolates paired with longitudinal multiomics data enables mechanistic microbiome research.</title>
        <authorList>
            <person name="Poyet M."/>
            <person name="Groussin M."/>
            <person name="Gibbons S.M."/>
            <person name="Avila-Pacheco J."/>
            <person name="Jiang X."/>
            <person name="Kearney S.M."/>
            <person name="Perrotta A.R."/>
            <person name="Berdy B."/>
            <person name="Zhao S."/>
            <person name="Lieberman T.D."/>
            <person name="Swanson P.K."/>
            <person name="Smith M."/>
            <person name="Roesemann S."/>
            <person name="Alexander J.E."/>
            <person name="Rich S.A."/>
            <person name="Livny J."/>
            <person name="Vlamakis H."/>
            <person name="Clish C."/>
            <person name="Bullock K."/>
            <person name="Deik A."/>
            <person name="Scott J."/>
            <person name="Pierce K.A."/>
            <person name="Xavier R.J."/>
            <person name="Alm E.J."/>
        </authorList>
    </citation>
    <scope>NUCLEOTIDE SEQUENCE [LARGE SCALE GENOMIC DNA]</scope>
    <source>
        <strain evidence="2 5">BIOML-A13</strain>
        <strain evidence="3 4">BIOML-A3</strain>
    </source>
</reference>
<dbReference type="Gene3D" id="1.20.5.170">
    <property type="match status" value="1"/>
</dbReference>
<dbReference type="Proteomes" id="UP000443070">
    <property type="component" value="Unassembled WGS sequence"/>
</dbReference>
<protein>
    <submittedName>
        <fullName evidence="2">Methylmalonyl Co-A mutase-associated GTPase MeaB</fullName>
        <ecNumber evidence="2">3.6.5.-</ecNumber>
    </submittedName>
</protein>
<dbReference type="EMBL" id="WNBW01000005">
    <property type="protein sequence ID" value="MTU04251.1"/>
    <property type="molecule type" value="Genomic_DNA"/>
</dbReference>
<evidence type="ECO:0000256" key="1">
    <source>
        <dbReference type="ARBA" id="ARBA00009625"/>
    </source>
</evidence>
<dbReference type="PANTHER" id="PTHR23408:SF3">
    <property type="entry name" value="METHYLMALONIC ACIDURIA TYPE A PROTEIN, MITOCHONDRIAL"/>
    <property type="match status" value="1"/>
</dbReference>
<dbReference type="NCBIfam" id="NF006958">
    <property type="entry name" value="PRK09435.1"/>
    <property type="match status" value="1"/>
</dbReference>
<gene>
    <name evidence="2" type="primary">meaB</name>
    <name evidence="2" type="ORF">GMD11_07910</name>
    <name evidence="3" type="ORF">GMD18_07565</name>
</gene>
<dbReference type="EMBL" id="WNBM01000005">
    <property type="protein sequence ID" value="MTT76187.1"/>
    <property type="molecule type" value="Genomic_DNA"/>
</dbReference>
<proteinExistence type="inferred from homology"/>
<dbReference type="NCBIfam" id="TIGR00750">
    <property type="entry name" value="lao"/>
    <property type="match status" value="1"/>
</dbReference>
<organism evidence="2 5">
    <name type="scientific">Phascolarctobacterium faecium</name>
    <dbReference type="NCBI Taxonomy" id="33025"/>
    <lineage>
        <taxon>Bacteria</taxon>
        <taxon>Bacillati</taxon>
        <taxon>Bacillota</taxon>
        <taxon>Negativicutes</taxon>
        <taxon>Acidaminococcales</taxon>
        <taxon>Acidaminococcaceae</taxon>
        <taxon>Phascolarctobacterium</taxon>
    </lineage>
</organism>
<dbReference type="AlphaFoldDB" id="A0A3G9GR10"/>
<dbReference type="OrthoDB" id="9778292at2"/>
<evidence type="ECO:0000313" key="5">
    <source>
        <dbReference type="Proteomes" id="UP000484547"/>
    </source>
</evidence>
<dbReference type="GO" id="GO:0005525">
    <property type="term" value="F:GTP binding"/>
    <property type="evidence" value="ECO:0007669"/>
    <property type="project" value="InterPro"/>
</dbReference>
<evidence type="ECO:0000313" key="4">
    <source>
        <dbReference type="Proteomes" id="UP000443070"/>
    </source>
</evidence>
<dbReference type="InterPro" id="IPR005129">
    <property type="entry name" value="GTPase_ArgK"/>
</dbReference>
<dbReference type="InterPro" id="IPR027417">
    <property type="entry name" value="P-loop_NTPase"/>
</dbReference>
<dbReference type="GeneID" id="49406542"/>
<dbReference type="CDD" id="cd03114">
    <property type="entry name" value="MMAA-like"/>
    <property type="match status" value="1"/>
</dbReference>
<dbReference type="Gene3D" id="1.10.287.130">
    <property type="match status" value="1"/>
</dbReference>
<comment type="similarity">
    <text evidence="1">Belongs to the SIMIBI class G3E GTPase family. ArgK/MeaB subfamily.</text>
</comment>
<dbReference type="Proteomes" id="UP000484547">
    <property type="component" value="Unassembled WGS sequence"/>
</dbReference>